<organism evidence="2 3">
    <name type="scientific">Sutcliffiella cohnii</name>
    <dbReference type="NCBI Taxonomy" id="33932"/>
    <lineage>
        <taxon>Bacteria</taxon>
        <taxon>Bacillati</taxon>
        <taxon>Bacillota</taxon>
        <taxon>Bacilli</taxon>
        <taxon>Bacillales</taxon>
        <taxon>Bacillaceae</taxon>
        <taxon>Sutcliffiella</taxon>
    </lineage>
</organism>
<dbReference type="InterPro" id="IPR001173">
    <property type="entry name" value="Glyco_trans_2-like"/>
</dbReference>
<dbReference type="InterPro" id="IPR029044">
    <property type="entry name" value="Nucleotide-diphossugar_trans"/>
</dbReference>
<evidence type="ECO:0000259" key="1">
    <source>
        <dbReference type="Pfam" id="PF00535"/>
    </source>
</evidence>
<protein>
    <recommendedName>
        <fullName evidence="1">Glycosyltransferase 2-like domain-containing protein</fullName>
    </recommendedName>
</protein>
<evidence type="ECO:0000313" key="2">
    <source>
        <dbReference type="EMBL" id="AST90651.1"/>
    </source>
</evidence>
<name>A0A223KME2_9BACI</name>
<accession>A0A223KME2</accession>
<evidence type="ECO:0000313" key="3">
    <source>
        <dbReference type="Proteomes" id="UP000215224"/>
    </source>
</evidence>
<sequence length="236" mass="27316">MISIICCTNRSVNMENIFQNYKRQQSPGKMELIIVLNRNSLVVGEYKRKANQHDDVTIVQLDEQLTLGECLNKAVKFAKYDYIAKFDDDDYYGPNYIQEALEALKGQNVPLVGKSSIYIFFEGKRELRLYNSGKENTAVSSISERTNFLAGSTFVMEKELLSKVPFRHLNVGEDYYFQYDILNQHYTLYSTSANNYVYCRSKDKNNHTSTVNDSDLYKRSIPIYKGLDCLSYLNIL</sequence>
<keyword evidence="3" id="KW-1185">Reference proteome</keyword>
<dbReference type="CDD" id="cd00761">
    <property type="entry name" value="Glyco_tranf_GTA_type"/>
    <property type="match status" value="1"/>
</dbReference>
<dbReference type="STRING" id="1314751.GCA_001591425_01720"/>
<dbReference type="KEGG" id="bcoh:BC6307_04820"/>
<dbReference type="AlphaFoldDB" id="A0A223KME2"/>
<dbReference type="Proteomes" id="UP000215224">
    <property type="component" value="Chromosome"/>
</dbReference>
<reference evidence="2 3" key="1">
    <citation type="submission" date="2016-12" db="EMBL/GenBank/DDBJ databases">
        <title>The whole genome sequencing and assembly of Bacillus cohnii DSM 6307T strain.</title>
        <authorList>
            <person name="Lee Y.-J."/>
            <person name="Yi H."/>
            <person name="Bahn Y.-S."/>
            <person name="Kim J.F."/>
            <person name="Lee D.-W."/>
        </authorList>
    </citation>
    <scope>NUCLEOTIDE SEQUENCE [LARGE SCALE GENOMIC DNA]</scope>
    <source>
        <strain evidence="2 3">DSM 6307</strain>
    </source>
</reference>
<dbReference type="Gene3D" id="3.90.550.10">
    <property type="entry name" value="Spore Coat Polysaccharide Biosynthesis Protein SpsA, Chain A"/>
    <property type="match status" value="1"/>
</dbReference>
<dbReference type="SUPFAM" id="SSF53448">
    <property type="entry name" value="Nucleotide-diphospho-sugar transferases"/>
    <property type="match status" value="1"/>
</dbReference>
<feature type="domain" description="Glycosyltransferase 2-like" evidence="1">
    <location>
        <begin position="4"/>
        <end position="162"/>
    </location>
</feature>
<dbReference type="RefSeq" id="WP_066414711.1">
    <property type="nucleotide sequence ID" value="NZ_CP018866.1"/>
</dbReference>
<proteinExistence type="predicted"/>
<gene>
    <name evidence="2" type="ORF">BC6307_04820</name>
</gene>
<dbReference type="Pfam" id="PF00535">
    <property type="entry name" value="Glycos_transf_2"/>
    <property type="match status" value="1"/>
</dbReference>
<dbReference type="EMBL" id="CP018866">
    <property type="protein sequence ID" value="AST90651.1"/>
    <property type="molecule type" value="Genomic_DNA"/>
</dbReference>